<dbReference type="EMBL" id="BMGH01000001">
    <property type="protein sequence ID" value="GGC98941.1"/>
    <property type="molecule type" value="Genomic_DNA"/>
</dbReference>
<keyword evidence="4" id="KW-1185">Reference proteome</keyword>
<accession>A0A8J2Y668</accession>
<reference evidence="3" key="2">
    <citation type="submission" date="2020-09" db="EMBL/GenBank/DDBJ databases">
        <authorList>
            <person name="Sun Q."/>
            <person name="Zhou Y."/>
        </authorList>
    </citation>
    <scope>NUCLEOTIDE SEQUENCE</scope>
    <source>
        <strain evidence="3">CGMCC 1.12921</strain>
    </source>
</reference>
<feature type="domain" description="GST N-terminal" evidence="1">
    <location>
        <begin position="1"/>
        <end position="83"/>
    </location>
</feature>
<dbReference type="RefSeq" id="WP_188159700.1">
    <property type="nucleotide sequence ID" value="NZ_BMGH01000001.1"/>
</dbReference>
<protein>
    <submittedName>
        <fullName evidence="3">Glutathione S-transferase</fullName>
    </submittedName>
</protein>
<dbReference type="InterPro" id="IPR040079">
    <property type="entry name" value="Glutathione_S-Trfase"/>
</dbReference>
<dbReference type="InterPro" id="IPR036282">
    <property type="entry name" value="Glutathione-S-Trfase_C_sf"/>
</dbReference>
<dbReference type="PROSITE" id="PS50404">
    <property type="entry name" value="GST_NTER"/>
    <property type="match status" value="1"/>
</dbReference>
<dbReference type="InterPro" id="IPR004045">
    <property type="entry name" value="Glutathione_S-Trfase_N"/>
</dbReference>
<sequence>MTITLYHAAYSRSFRIAWLLEEMGLEHELKIVPQATFRQFARSEEYRKISPTGKYPAIQDGDFTMVESTAIMEYLLSRYGDGPTAGGLKPEPGTHDYGRYLQWVEYGEAGMGPYMNMLLAHALILPEKHRIPAIAEWAQKEVYSCVDFISDGLGDKPFICGERFTAADISIGYMLLLLKIMGRLDATPENVQAYFDRLRGREAWKTVSAKAG</sequence>
<dbReference type="SFLD" id="SFLDG01150">
    <property type="entry name" value="Main.1:_Beta-like"/>
    <property type="match status" value="1"/>
</dbReference>
<dbReference type="SFLD" id="SFLDG00358">
    <property type="entry name" value="Main_(cytGST)"/>
    <property type="match status" value="1"/>
</dbReference>
<proteinExistence type="predicted"/>
<dbReference type="AlphaFoldDB" id="A0A8J2Y668"/>
<dbReference type="PANTHER" id="PTHR44051">
    <property type="entry name" value="GLUTATHIONE S-TRANSFERASE-RELATED"/>
    <property type="match status" value="1"/>
</dbReference>
<dbReference type="InterPro" id="IPR036249">
    <property type="entry name" value="Thioredoxin-like_sf"/>
</dbReference>
<dbReference type="Gene3D" id="3.40.30.10">
    <property type="entry name" value="Glutaredoxin"/>
    <property type="match status" value="1"/>
</dbReference>
<organism evidence="3 4">
    <name type="scientific">Aquisalinus flavus</name>
    <dbReference type="NCBI Taxonomy" id="1526572"/>
    <lineage>
        <taxon>Bacteria</taxon>
        <taxon>Pseudomonadati</taxon>
        <taxon>Pseudomonadota</taxon>
        <taxon>Alphaproteobacteria</taxon>
        <taxon>Parvularculales</taxon>
        <taxon>Parvularculaceae</taxon>
        <taxon>Aquisalinus</taxon>
    </lineage>
</organism>
<evidence type="ECO:0000313" key="4">
    <source>
        <dbReference type="Proteomes" id="UP000613582"/>
    </source>
</evidence>
<dbReference type="SUPFAM" id="SSF47616">
    <property type="entry name" value="GST C-terminal domain-like"/>
    <property type="match status" value="1"/>
</dbReference>
<evidence type="ECO:0000259" key="2">
    <source>
        <dbReference type="PROSITE" id="PS50405"/>
    </source>
</evidence>
<name>A0A8J2Y668_9PROT</name>
<dbReference type="Gene3D" id="1.20.1050.10">
    <property type="match status" value="1"/>
</dbReference>
<dbReference type="CDD" id="cd03046">
    <property type="entry name" value="GST_N_GTT1_like"/>
    <property type="match status" value="1"/>
</dbReference>
<dbReference type="PROSITE" id="PS50405">
    <property type="entry name" value="GST_CTER"/>
    <property type="match status" value="1"/>
</dbReference>
<dbReference type="PANTHER" id="PTHR44051:SF21">
    <property type="entry name" value="GLUTATHIONE S-TRANSFERASE FAMILY PROTEIN"/>
    <property type="match status" value="1"/>
</dbReference>
<dbReference type="Pfam" id="PF13417">
    <property type="entry name" value="GST_N_3"/>
    <property type="match status" value="1"/>
</dbReference>
<dbReference type="SUPFAM" id="SSF52833">
    <property type="entry name" value="Thioredoxin-like"/>
    <property type="match status" value="1"/>
</dbReference>
<feature type="domain" description="GST C-terminal" evidence="2">
    <location>
        <begin position="93"/>
        <end position="212"/>
    </location>
</feature>
<reference evidence="3" key="1">
    <citation type="journal article" date="2014" name="Int. J. Syst. Evol. Microbiol.">
        <title>Complete genome sequence of Corynebacterium casei LMG S-19264T (=DSM 44701T), isolated from a smear-ripened cheese.</title>
        <authorList>
            <consortium name="US DOE Joint Genome Institute (JGI-PGF)"/>
            <person name="Walter F."/>
            <person name="Albersmeier A."/>
            <person name="Kalinowski J."/>
            <person name="Ruckert C."/>
        </authorList>
    </citation>
    <scope>NUCLEOTIDE SEQUENCE</scope>
    <source>
        <strain evidence="3">CGMCC 1.12921</strain>
    </source>
</reference>
<gene>
    <name evidence="3" type="ORF">GCM10011342_04860</name>
</gene>
<evidence type="ECO:0000313" key="3">
    <source>
        <dbReference type="EMBL" id="GGC98941.1"/>
    </source>
</evidence>
<comment type="caution">
    <text evidence="3">The sequence shown here is derived from an EMBL/GenBank/DDBJ whole genome shotgun (WGS) entry which is preliminary data.</text>
</comment>
<dbReference type="Pfam" id="PF13410">
    <property type="entry name" value="GST_C_2"/>
    <property type="match status" value="1"/>
</dbReference>
<evidence type="ECO:0000259" key="1">
    <source>
        <dbReference type="PROSITE" id="PS50404"/>
    </source>
</evidence>
<dbReference type="SFLD" id="SFLDS00019">
    <property type="entry name" value="Glutathione_Transferase_(cytos"/>
    <property type="match status" value="1"/>
</dbReference>
<dbReference type="Proteomes" id="UP000613582">
    <property type="component" value="Unassembled WGS sequence"/>
</dbReference>
<dbReference type="InterPro" id="IPR010987">
    <property type="entry name" value="Glutathione-S-Trfase_C-like"/>
</dbReference>